<evidence type="ECO:0000259" key="15">
    <source>
        <dbReference type="Pfam" id="PF03717"/>
    </source>
</evidence>
<evidence type="ECO:0000256" key="7">
    <source>
        <dbReference type="ARBA" id="ARBA00022960"/>
    </source>
</evidence>
<feature type="transmembrane region" description="Helical" evidence="13">
    <location>
        <begin position="37"/>
        <end position="57"/>
    </location>
</feature>
<protein>
    <submittedName>
        <fullName evidence="16">Cell division protein</fullName>
    </submittedName>
</protein>
<dbReference type="Pfam" id="PF00905">
    <property type="entry name" value="Transpeptidase"/>
    <property type="match status" value="1"/>
</dbReference>
<dbReference type="PANTHER" id="PTHR30627:SF2">
    <property type="entry name" value="PEPTIDOGLYCAN D,D-TRANSPEPTIDASE MRDA"/>
    <property type="match status" value="1"/>
</dbReference>
<evidence type="ECO:0000256" key="11">
    <source>
        <dbReference type="ARBA" id="ARBA00023316"/>
    </source>
</evidence>
<evidence type="ECO:0000259" key="14">
    <source>
        <dbReference type="Pfam" id="PF00905"/>
    </source>
</evidence>
<dbReference type="InterPro" id="IPR036138">
    <property type="entry name" value="PBP_dimer_sf"/>
</dbReference>
<keyword evidence="6 13" id="KW-0812">Transmembrane</keyword>
<reference evidence="16 17" key="1">
    <citation type="submission" date="2018-06" db="EMBL/GenBank/DDBJ databases">
        <title>Phytoactinopolyspora halophila sp. nov., a novel halophilic actinomycete isolated from a saline soil in China.</title>
        <authorList>
            <person name="Tang S.-K."/>
        </authorList>
    </citation>
    <scope>NUCLEOTIDE SEQUENCE [LARGE SCALE GENOMIC DNA]</scope>
    <source>
        <strain evidence="16 17">YIM 96934</strain>
    </source>
</reference>
<evidence type="ECO:0000313" key="17">
    <source>
        <dbReference type="Proteomes" id="UP000250462"/>
    </source>
</evidence>
<dbReference type="GO" id="GO:0051301">
    <property type="term" value="P:cell division"/>
    <property type="evidence" value="ECO:0007669"/>
    <property type="project" value="UniProtKB-KW"/>
</dbReference>
<dbReference type="PANTHER" id="PTHR30627">
    <property type="entry name" value="PEPTIDOGLYCAN D,D-TRANSPEPTIDASE"/>
    <property type="match status" value="1"/>
</dbReference>
<dbReference type="GO" id="GO:0009252">
    <property type="term" value="P:peptidoglycan biosynthetic process"/>
    <property type="evidence" value="ECO:0007669"/>
    <property type="project" value="UniProtKB-KW"/>
</dbReference>
<keyword evidence="16" id="KW-0131">Cell cycle</keyword>
<comment type="subcellular location">
    <subcellularLocation>
        <location evidence="3">Cell membrane</location>
    </subcellularLocation>
    <subcellularLocation>
        <location evidence="1">Membrane</location>
        <topology evidence="1">Multi-pass membrane protein</topology>
    </subcellularLocation>
    <subcellularLocation>
        <location evidence="2">Membrane</location>
        <topology evidence="2">Single-pass membrane protein</topology>
    </subcellularLocation>
</comment>
<dbReference type="GO" id="GO:0008658">
    <property type="term" value="F:penicillin binding"/>
    <property type="evidence" value="ECO:0007669"/>
    <property type="project" value="InterPro"/>
</dbReference>
<feature type="transmembrane region" description="Helical" evidence="13">
    <location>
        <begin position="12"/>
        <end position="31"/>
    </location>
</feature>
<feature type="compositionally biased region" description="Polar residues" evidence="12">
    <location>
        <begin position="877"/>
        <end position="888"/>
    </location>
</feature>
<dbReference type="InterPro" id="IPR001460">
    <property type="entry name" value="PCN-bd_Tpept"/>
</dbReference>
<evidence type="ECO:0000256" key="10">
    <source>
        <dbReference type="ARBA" id="ARBA00023136"/>
    </source>
</evidence>
<feature type="transmembrane region" description="Helical" evidence="13">
    <location>
        <begin position="369"/>
        <end position="389"/>
    </location>
</feature>
<evidence type="ECO:0000256" key="12">
    <source>
        <dbReference type="SAM" id="MobiDB-lite"/>
    </source>
</evidence>
<dbReference type="GO" id="GO:0071555">
    <property type="term" value="P:cell wall organization"/>
    <property type="evidence" value="ECO:0007669"/>
    <property type="project" value="UniProtKB-KW"/>
</dbReference>
<feature type="transmembrane region" description="Helical" evidence="13">
    <location>
        <begin position="325"/>
        <end position="346"/>
    </location>
</feature>
<feature type="transmembrane region" description="Helical" evidence="13">
    <location>
        <begin position="291"/>
        <end position="313"/>
    </location>
</feature>
<evidence type="ECO:0000256" key="1">
    <source>
        <dbReference type="ARBA" id="ARBA00004141"/>
    </source>
</evidence>
<dbReference type="Gene3D" id="3.90.1310.10">
    <property type="entry name" value="Penicillin-binding protein 2a (Domain 2)"/>
    <property type="match status" value="1"/>
</dbReference>
<keyword evidence="9 13" id="KW-1133">Transmembrane helix</keyword>
<dbReference type="GO" id="GO:0008360">
    <property type="term" value="P:regulation of cell shape"/>
    <property type="evidence" value="ECO:0007669"/>
    <property type="project" value="UniProtKB-KW"/>
</dbReference>
<keyword evidence="16" id="KW-0132">Cell division</keyword>
<organism evidence="16 17">
    <name type="scientific">Phytoactinopolyspora halophila</name>
    <dbReference type="NCBI Taxonomy" id="1981511"/>
    <lineage>
        <taxon>Bacteria</taxon>
        <taxon>Bacillati</taxon>
        <taxon>Actinomycetota</taxon>
        <taxon>Actinomycetes</taxon>
        <taxon>Jiangellales</taxon>
        <taxon>Jiangellaceae</taxon>
        <taxon>Phytoactinopolyspora</taxon>
    </lineage>
</organism>
<keyword evidence="10 13" id="KW-0472">Membrane</keyword>
<evidence type="ECO:0000313" key="16">
    <source>
        <dbReference type="EMBL" id="RAW17411.1"/>
    </source>
</evidence>
<feature type="domain" description="Penicillin-binding protein transpeptidase" evidence="14">
    <location>
        <begin position="616"/>
        <end position="927"/>
    </location>
</feature>
<dbReference type="SUPFAM" id="SSF56519">
    <property type="entry name" value="Penicillin binding protein dimerisation domain"/>
    <property type="match status" value="1"/>
</dbReference>
<feature type="transmembrane region" description="Helical" evidence="13">
    <location>
        <begin position="150"/>
        <end position="167"/>
    </location>
</feature>
<feature type="transmembrane region" description="Helical" evidence="13">
    <location>
        <begin position="103"/>
        <end position="120"/>
    </location>
</feature>
<dbReference type="InterPro" id="IPR001182">
    <property type="entry name" value="FtsW/RodA"/>
</dbReference>
<evidence type="ECO:0000256" key="4">
    <source>
        <dbReference type="ARBA" id="ARBA00007171"/>
    </source>
</evidence>
<feature type="region of interest" description="Disordered" evidence="12">
    <location>
        <begin position="869"/>
        <end position="888"/>
    </location>
</feature>
<keyword evidence="17" id="KW-1185">Reference proteome</keyword>
<evidence type="ECO:0000256" key="13">
    <source>
        <dbReference type="SAM" id="Phobius"/>
    </source>
</evidence>
<gene>
    <name evidence="16" type="ORF">DPM12_05155</name>
</gene>
<feature type="transmembrane region" description="Helical" evidence="13">
    <location>
        <begin position="64"/>
        <end position="83"/>
    </location>
</feature>
<dbReference type="Pfam" id="PF01098">
    <property type="entry name" value="FTSW_RODA_SPOVE"/>
    <property type="match status" value="1"/>
</dbReference>
<dbReference type="Pfam" id="PF03717">
    <property type="entry name" value="PBP_dimer"/>
    <property type="match status" value="1"/>
</dbReference>
<evidence type="ECO:0000256" key="5">
    <source>
        <dbReference type="ARBA" id="ARBA00022475"/>
    </source>
</evidence>
<feature type="transmembrane region" description="Helical" evidence="13">
    <location>
        <begin position="127"/>
        <end position="144"/>
    </location>
</feature>
<dbReference type="Proteomes" id="UP000250462">
    <property type="component" value="Unassembled WGS sequence"/>
</dbReference>
<dbReference type="AlphaFoldDB" id="A0A329QYS3"/>
<comment type="similarity">
    <text evidence="4">Belongs to the transpeptidase family.</text>
</comment>
<feature type="domain" description="Penicillin-binding protein dimerisation" evidence="15">
    <location>
        <begin position="413"/>
        <end position="575"/>
    </location>
</feature>
<dbReference type="OrthoDB" id="9766847at2"/>
<feature type="transmembrane region" description="Helical" evidence="13">
    <location>
        <begin position="172"/>
        <end position="190"/>
    </location>
</feature>
<dbReference type="InterPro" id="IPR012338">
    <property type="entry name" value="Beta-lactam/transpept-like"/>
</dbReference>
<dbReference type="GO" id="GO:0071972">
    <property type="term" value="F:peptidoglycan L,D-transpeptidase activity"/>
    <property type="evidence" value="ECO:0007669"/>
    <property type="project" value="TreeGrafter"/>
</dbReference>
<comment type="caution">
    <text evidence="16">The sequence shown here is derived from an EMBL/GenBank/DDBJ whole genome shotgun (WGS) entry which is preliminary data.</text>
</comment>
<sequence length="934" mass="97624">MKNRRVRAVDPVVLGAVLVLAGLGALNLITIGASNLALRHVVIVGGGLVVMAVAARLGFARLPLLAWGMYALALAGLLAVLAGDGGARNARRWLDLGITTVQPSELAKVAVVLVLATLLGQGYTRRRFLVALGLAAAPVGLIVLQPDLSTALVLAAMAAFVVILARVPLVPLLPLFGAALAVLPMAVLFLEPYQLGRLQAFVSGERGASGPGWAMLQAEIAVAVGGLSGSADEPLHDLRVEYIPEAQHDLAFASIVHSWGLLAGVAVALAVLALVWRAALISRQAQLSEGALLAGGVAALLGVQTVVSIAANLGLAPHTGLPIPLFSYGGTAATSLLLAFGLVLAARRHTYTRWSLWDPPPERQRRPRFARVGALVLSANLFGLAYFTWHTQDVRSDELRAVSEEQMMRCLRLPAERGVIEDRNGEVLASNADQYDVRVLPGLFPDHNAGAVENLASMVDGSSDDLHDEFAGKGEELDVTVATVGPDAAAELIDADLPGVLVAPSERRDYPHGRLLGPMLGFVGVGTSEDMDRWPDLPLGATVGQAGLERQYDETLRGTDGEQCVYVDPQNRPVAAAGRTDPEPGGDVHLNLDLDLQEVANDAVATAMEESGGDVGAAVLMDARTGAVLAMAGIPAYDNNVYTPPIDRDRLQEEINAPGQPLFHQAIQHAAPPGSTFKLVTAAANAEYEALPPDRVVPTGASYTLGGHTFENWRPMPPQDLVQAIAWSNNVYFYDLAWKLGADRLTTVAQQLGAGERSGIDLPAESAGVLGTPESVEEAGGTWYPGATVVLGIGQGPVVATPLQVARWTAGIATGEMVTPQLAASSGDEEIEPSEPESLSFADRLDPVRDGMRAAGSGGTAALLNELPVDAGGKTGSAENPASPTSEPDSWFTAVAPIDDPDVVATVYVRGGGMGSTTSGPAALEILQAYFEQQ</sequence>
<proteinExistence type="inferred from homology"/>
<evidence type="ECO:0000256" key="9">
    <source>
        <dbReference type="ARBA" id="ARBA00022989"/>
    </source>
</evidence>
<dbReference type="EMBL" id="QMIG01000003">
    <property type="protein sequence ID" value="RAW17411.1"/>
    <property type="molecule type" value="Genomic_DNA"/>
</dbReference>
<dbReference type="InterPro" id="IPR050515">
    <property type="entry name" value="Beta-lactam/transpept"/>
</dbReference>
<dbReference type="InterPro" id="IPR005311">
    <property type="entry name" value="PBP_dimer"/>
</dbReference>
<dbReference type="SUPFAM" id="SSF56601">
    <property type="entry name" value="beta-lactamase/transpeptidase-like"/>
    <property type="match status" value="1"/>
</dbReference>
<name>A0A329QYS3_9ACTN</name>
<dbReference type="GO" id="GO:0005886">
    <property type="term" value="C:plasma membrane"/>
    <property type="evidence" value="ECO:0007669"/>
    <property type="project" value="UniProtKB-SubCell"/>
</dbReference>
<evidence type="ECO:0000256" key="3">
    <source>
        <dbReference type="ARBA" id="ARBA00004236"/>
    </source>
</evidence>
<evidence type="ECO:0000256" key="2">
    <source>
        <dbReference type="ARBA" id="ARBA00004167"/>
    </source>
</evidence>
<accession>A0A329QYS3</accession>
<keyword evidence="8" id="KW-0573">Peptidoglycan synthesis</keyword>
<dbReference type="Gene3D" id="3.40.710.10">
    <property type="entry name" value="DD-peptidase/beta-lactamase superfamily"/>
    <property type="match status" value="1"/>
</dbReference>
<evidence type="ECO:0000256" key="8">
    <source>
        <dbReference type="ARBA" id="ARBA00022984"/>
    </source>
</evidence>
<keyword evidence="11" id="KW-0961">Cell wall biogenesis/degradation</keyword>
<keyword evidence="5" id="KW-1003">Cell membrane</keyword>
<feature type="transmembrane region" description="Helical" evidence="13">
    <location>
        <begin position="259"/>
        <end position="279"/>
    </location>
</feature>
<evidence type="ECO:0000256" key="6">
    <source>
        <dbReference type="ARBA" id="ARBA00022692"/>
    </source>
</evidence>
<keyword evidence="7" id="KW-0133">Cell shape</keyword>